<evidence type="ECO:0000313" key="3">
    <source>
        <dbReference type="Proteomes" id="UP000631421"/>
    </source>
</evidence>
<reference evidence="2" key="1">
    <citation type="journal article" date="2015" name="ISME J.">
        <title>Draft Genome Sequence of Streptomyces incarnatus NRRL8089, which Produces the Nucleoside Antibiotic Sinefungin.</title>
        <authorList>
            <person name="Oshima K."/>
            <person name="Hattori M."/>
            <person name="Shimizu H."/>
            <person name="Fukuda K."/>
            <person name="Nemoto M."/>
            <person name="Inagaki K."/>
            <person name="Tamura T."/>
        </authorList>
    </citation>
    <scope>NUCLEOTIDE SEQUENCE</scope>
    <source>
        <strain evidence="2">FACHB-1277</strain>
    </source>
</reference>
<comment type="caution">
    <text evidence="2">The sequence shown here is derived from an EMBL/GenBank/DDBJ whole genome shotgun (WGS) entry which is preliminary data.</text>
</comment>
<organism evidence="2 3">
    <name type="scientific">Pseudanabaena cinerea FACHB-1277</name>
    <dbReference type="NCBI Taxonomy" id="2949581"/>
    <lineage>
        <taxon>Bacteria</taxon>
        <taxon>Bacillati</taxon>
        <taxon>Cyanobacteriota</taxon>
        <taxon>Cyanophyceae</taxon>
        <taxon>Pseudanabaenales</taxon>
        <taxon>Pseudanabaenaceae</taxon>
        <taxon>Pseudanabaena</taxon>
        <taxon>Pseudanabaena cinerea</taxon>
    </lineage>
</organism>
<dbReference type="EMBL" id="JACJPY010000013">
    <property type="protein sequence ID" value="MBD2149780.1"/>
    <property type="molecule type" value="Genomic_DNA"/>
</dbReference>
<name>A0A926Z5I9_9CYAN</name>
<gene>
    <name evidence="2" type="ORF">H6F44_06520</name>
</gene>
<dbReference type="InterPro" id="IPR021705">
    <property type="entry name" value="DUF3288"/>
</dbReference>
<dbReference type="Proteomes" id="UP000631421">
    <property type="component" value="Unassembled WGS sequence"/>
</dbReference>
<accession>A0A926Z5I9</accession>
<protein>
    <submittedName>
        <fullName evidence="2">DUF3288 family protein</fullName>
    </submittedName>
</protein>
<feature type="region of interest" description="Disordered" evidence="1">
    <location>
        <begin position="1"/>
        <end position="23"/>
    </location>
</feature>
<proteinExistence type="predicted"/>
<dbReference type="AlphaFoldDB" id="A0A926Z5I9"/>
<dbReference type="RefSeq" id="WP_190350152.1">
    <property type="nucleotide sequence ID" value="NZ_JACJPY010000013.1"/>
</dbReference>
<sequence length="104" mass="12187">MAEGKNQKEQKEQKEQRHPQYTKDRQILNELLGQLQPNNRNYADLARLMIRYQGFIGARDIQADLLKVLQSWQLSQEELFAKTRAIHAVGKVYMAQDEGQDDWA</sequence>
<dbReference type="Pfam" id="PF11691">
    <property type="entry name" value="DUF3288"/>
    <property type="match status" value="1"/>
</dbReference>
<evidence type="ECO:0000256" key="1">
    <source>
        <dbReference type="SAM" id="MobiDB-lite"/>
    </source>
</evidence>
<evidence type="ECO:0000313" key="2">
    <source>
        <dbReference type="EMBL" id="MBD2149780.1"/>
    </source>
</evidence>
<keyword evidence="3" id="KW-1185">Reference proteome</keyword>
<reference evidence="2" key="2">
    <citation type="submission" date="2020-08" db="EMBL/GenBank/DDBJ databases">
        <authorList>
            <person name="Chen M."/>
            <person name="Teng W."/>
            <person name="Zhao L."/>
            <person name="Hu C."/>
            <person name="Zhou Y."/>
            <person name="Han B."/>
            <person name="Song L."/>
            <person name="Shu W."/>
        </authorList>
    </citation>
    <scope>NUCLEOTIDE SEQUENCE</scope>
    <source>
        <strain evidence="2">FACHB-1277</strain>
    </source>
</reference>